<dbReference type="GO" id="GO:0006390">
    <property type="term" value="P:mitochondrial transcription"/>
    <property type="evidence" value="ECO:0007669"/>
    <property type="project" value="TreeGrafter"/>
</dbReference>
<evidence type="ECO:0000256" key="7">
    <source>
        <dbReference type="ARBA" id="ARBA00071275"/>
    </source>
</evidence>
<dbReference type="RefSeq" id="XP_054840271.1">
    <property type="nucleotide sequence ID" value="XM_054984296.1"/>
</dbReference>
<dbReference type="PANTHER" id="PTHR13068:SF194">
    <property type="entry name" value="TRANSCRIPTION TERMINATION FACTOR 3, MITOCHONDRIAL"/>
    <property type="match status" value="1"/>
</dbReference>
<keyword evidence="6" id="KW-0804">Transcription</keyword>
<evidence type="ECO:0000256" key="2">
    <source>
        <dbReference type="ARBA" id="ARBA00007692"/>
    </source>
</evidence>
<dbReference type="CTD" id="51001"/>
<dbReference type="Proteomes" id="UP001190640">
    <property type="component" value="Chromosome 7"/>
</dbReference>
<evidence type="ECO:0000256" key="1">
    <source>
        <dbReference type="ARBA" id="ARBA00004173"/>
    </source>
</evidence>
<evidence type="ECO:0000256" key="3">
    <source>
        <dbReference type="ARBA" id="ARBA00022946"/>
    </source>
</evidence>
<dbReference type="GO" id="GO:0005739">
    <property type="term" value="C:mitochondrion"/>
    <property type="evidence" value="ECO:0007669"/>
    <property type="project" value="UniProtKB-SubCell"/>
</dbReference>
<dbReference type="GeneID" id="129333009"/>
<dbReference type="GO" id="GO:0061668">
    <property type="term" value="P:mitochondrial ribosome assembly"/>
    <property type="evidence" value="ECO:0007669"/>
    <property type="project" value="TreeGrafter"/>
</dbReference>
<evidence type="ECO:0000256" key="4">
    <source>
        <dbReference type="ARBA" id="ARBA00023015"/>
    </source>
</evidence>
<dbReference type="AlphaFoldDB" id="A0AA97L326"/>
<dbReference type="InterPro" id="IPR003690">
    <property type="entry name" value="MTERF"/>
</dbReference>
<accession>A0AA97L326</accession>
<organism evidence="9 10">
    <name type="scientific">Eublepharis macularius</name>
    <name type="common">Leopard gecko</name>
    <name type="synonym">Cyrtodactylus macularius</name>
    <dbReference type="NCBI Taxonomy" id="481883"/>
    <lineage>
        <taxon>Eukaryota</taxon>
        <taxon>Metazoa</taxon>
        <taxon>Chordata</taxon>
        <taxon>Craniata</taxon>
        <taxon>Vertebrata</taxon>
        <taxon>Euteleostomi</taxon>
        <taxon>Lepidosauria</taxon>
        <taxon>Squamata</taxon>
        <taxon>Bifurcata</taxon>
        <taxon>Gekkota</taxon>
        <taxon>Eublepharidae</taxon>
        <taxon>Eublepharinae</taxon>
        <taxon>Eublepharis</taxon>
    </lineage>
</organism>
<evidence type="ECO:0000313" key="9">
    <source>
        <dbReference type="Proteomes" id="UP001190640"/>
    </source>
</evidence>
<proteinExistence type="inferred from homology"/>
<keyword evidence="5" id="KW-0496">Mitochondrion</keyword>
<evidence type="ECO:0000256" key="6">
    <source>
        <dbReference type="ARBA" id="ARBA00023163"/>
    </source>
</evidence>
<dbReference type="GO" id="GO:0003676">
    <property type="term" value="F:nucleic acid binding"/>
    <property type="evidence" value="ECO:0007669"/>
    <property type="project" value="InterPro"/>
</dbReference>
<comment type="similarity">
    <text evidence="2">Belongs to the mTERF family.</text>
</comment>
<keyword evidence="3" id="KW-0809">Transit peptide</keyword>
<dbReference type="GO" id="GO:0006355">
    <property type="term" value="P:regulation of DNA-templated transcription"/>
    <property type="evidence" value="ECO:0007669"/>
    <property type="project" value="UniProtKB-ARBA"/>
</dbReference>
<sequence>MALLTRRVTRCCCLLKKHYIVNSIELRKQTIRTWTLSLVRPSLPLLWPYRYFRQPVFKNSRTLFFDNIQFCSSSASLNSSPENNSLSLVNQQIEPRSNSDSKALDEGWDEALPSSALEEISEDEAVQIVAEPPLPFESFTLQDYVDRSETLQKLVLLGVDLSKVEKRPGAAQFLLKLDFEKDIQKILLFLKDVGVEDNQLGAFLTKNPYILREVVEDLETRVAYLTSKKFSKEAIARMVSRAPYLLLFSVERLDNRLGFFQKELGLNVKKTKDLVTRLPRLLTNSLEPIKENLKVYELELGFSQNEIRHIVYRIPKNLGVNKRKLTQTFDYLHNIMGIPHSTIVHFPQVFNSNMLRIKERHLFLNFLGRAQYDPKQPSYISLDKLVSVSDDVFCAEVAKTSIQDFQKFLKTL</sequence>
<keyword evidence="9" id="KW-1185">Reference proteome</keyword>
<evidence type="ECO:0000313" key="10">
    <source>
        <dbReference type="RefSeq" id="XP_054840271.1"/>
    </source>
</evidence>
<dbReference type="KEGG" id="emc:129333009"/>
<dbReference type="Pfam" id="PF02536">
    <property type="entry name" value="mTERF"/>
    <property type="match status" value="1"/>
</dbReference>
<reference evidence="10" key="1">
    <citation type="submission" date="2025-08" db="UniProtKB">
        <authorList>
            <consortium name="RefSeq"/>
        </authorList>
    </citation>
    <scope>IDENTIFICATION</scope>
    <source>
        <tissue evidence="10">Blood</tissue>
    </source>
</reference>
<dbReference type="FunFam" id="1.25.70.10:FF:000002">
    <property type="entry name" value="transcription termination factor 3, mitochondrial"/>
    <property type="match status" value="1"/>
</dbReference>
<keyword evidence="4" id="KW-0805">Transcription regulation</keyword>
<evidence type="ECO:0000256" key="8">
    <source>
        <dbReference type="ARBA" id="ARBA00081775"/>
    </source>
</evidence>
<evidence type="ECO:0000256" key="5">
    <source>
        <dbReference type="ARBA" id="ARBA00023128"/>
    </source>
</evidence>
<dbReference type="PANTHER" id="PTHR13068">
    <property type="entry name" value="CGI-12 PROTEIN-RELATED"/>
    <property type="match status" value="1"/>
</dbReference>
<dbReference type="SMART" id="SM00733">
    <property type="entry name" value="Mterf"/>
    <property type="match status" value="5"/>
</dbReference>
<comment type="subcellular location">
    <subcellularLocation>
        <location evidence="1">Mitochondrion</location>
    </subcellularLocation>
</comment>
<name>A0AA97L326_EUBMA</name>
<dbReference type="InterPro" id="IPR038538">
    <property type="entry name" value="MTERF_sf"/>
</dbReference>
<protein>
    <recommendedName>
        <fullName evidence="7">Transcription termination factor 3, mitochondrial</fullName>
    </recommendedName>
    <alternativeName>
        <fullName evidence="8">mTERF domain-containing protein 1, mitochondrial</fullName>
    </alternativeName>
</protein>
<dbReference type="Gene3D" id="1.25.70.10">
    <property type="entry name" value="Transcription termination factor 3, mitochondrial"/>
    <property type="match status" value="1"/>
</dbReference>
<gene>
    <name evidence="10" type="primary">MTERF3</name>
</gene>